<gene>
    <name evidence="2" type="ORF">F0Q45_10235</name>
</gene>
<dbReference type="AlphaFoldDB" id="A0A5B1BNN3"/>
<feature type="domain" description="DUF7373" evidence="1">
    <location>
        <begin position="33"/>
        <end position="163"/>
    </location>
</feature>
<evidence type="ECO:0000259" key="1">
    <source>
        <dbReference type="Pfam" id="PF24092"/>
    </source>
</evidence>
<dbReference type="OrthoDB" id="4569937at2"/>
<proteinExistence type="predicted"/>
<dbReference type="EMBL" id="VTZN01000049">
    <property type="protein sequence ID" value="KAA1250308.1"/>
    <property type="molecule type" value="Genomic_DNA"/>
</dbReference>
<comment type="caution">
    <text evidence="2">The sequence shown here is derived from an EMBL/GenBank/DDBJ whole genome shotgun (WGS) entry which is preliminary data.</text>
</comment>
<evidence type="ECO:0000313" key="3">
    <source>
        <dbReference type="Proteomes" id="UP000324701"/>
    </source>
</evidence>
<name>A0A5B1BNN3_MYCSI</name>
<evidence type="ECO:0000313" key="2">
    <source>
        <dbReference type="EMBL" id="KAA1250308.1"/>
    </source>
</evidence>
<dbReference type="InterPro" id="IPR056463">
    <property type="entry name" value="DUF7373_C"/>
</dbReference>
<protein>
    <recommendedName>
        <fullName evidence="1">DUF7373 domain-containing protein</fullName>
    </recommendedName>
</protein>
<keyword evidence="3" id="KW-1185">Reference proteome</keyword>
<sequence>MATTLDLQQPLIDKFTPTPLDQLAQLPIDPSGLLAHTMPQSTGAESVNDGVYDRQGALQLEPGDPVHLEALFESVGLQQAVETGEVRVYQTPDSDSANRIVADYARSTHPAGAGITGMPKARCFKETLASWCVAAADRYAFVAQSTQETDLHQKMAAQYRMLTGT</sequence>
<accession>A0A5B1BNN3</accession>
<reference evidence="2 3" key="1">
    <citation type="submission" date="2019-09" db="EMBL/GenBank/DDBJ databases">
        <title>Report of infection by Mycobacterium simiae a patient suffering from pulmonary tuberculosis.</title>
        <authorList>
            <person name="Mohanty P.S."/>
            <person name="Bansal A.K."/>
            <person name="Singh H."/>
            <person name="Sharma S."/>
            <person name="Patil S.A."/>
            <person name="Upadhaya P."/>
            <person name="Singh P.K."/>
            <person name="Kumar D."/>
            <person name="Kumar S."/>
            <person name="Singh R.K."/>
            <person name="Chaudhary B."/>
        </authorList>
    </citation>
    <scope>NUCLEOTIDE SEQUENCE [LARGE SCALE GENOMIC DNA]</scope>
    <source>
        <strain evidence="2 3">JAL-560-SIM</strain>
    </source>
</reference>
<dbReference type="Proteomes" id="UP000324701">
    <property type="component" value="Unassembled WGS sequence"/>
</dbReference>
<dbReference type="Pfam" id="PF24092">
    <property type="entry name" value="DUF7373_C"/>
    <property type="match status" value="1"/>
</dbReference>
<organism evidence="2 3">
    <name type="scientific">Mycobacterium simiae</name>
    <name type="common">Mycobacterium habana</name>
    <dbReference type="NCBI Taxonomy" id="1784"/>
    <lineage>
        <taxon>Bacteria</taxon>
        <taxon>Bacillati</taxon>
        <taxon>Actinomycetota</taxon>
        <taxon>Actinomycetes</taxon>
        <taxon>Mycobacteriales</taxon>
        <taxon>Mycobacteriaceae</taxon>
        <taxon>Mycobacterium</taxon>
        <taxon>Mycobacterium simiae complex</taxon>
    </lineage>
</organism>